<evidence type="ECO:0008006" key="4">
    <source>
        <dbReference type="Google" id="ProtNLM"/>
    </source>
</evidence>
<protein>
    <recommendedName>
        <fullName evidence="4">Relaxation protein</fullName>
    </recommendedName>
</protein>
<keyword evidence="1" id="KW-0472">Membrane</keyword>
<dbReference type="RefSeq" id="WP_011039116.1">
    <property type="nucleotide sequence ID" value="NC_007086.1"/>
</dbReference>
<keyword evidence="1" id="KW-0812">Transmembrane</keyword>
<evidence type="ECO:0000313" key="2">
    <source>
        <dbReference type="EMBL" id="AAY51175.1"/>
    </source>
</evidence>
<feature type="transmembrane region" description="Helical" evidence="1">
    <location>
        <begin position="108"/>
        <end position="131"/>
    </location>
</feature>
<name>A0A0H2XE13_XANC8</name>
<evidence type="ECO:0000313" key="3">
    <source>
        <dbReference type="Proteomes" id="UP000000420"/>
    </source>
</evidence>
<gene>
    <name evidence="2" type="ordered locus">XC_4136</name>
</gene>
<dbReference type="HOGENOM" id="CLU_1440542_0_0_6"/>
<accession>A0A0H2XE13</accession>
<keyword evidence="1" id="KW-1133">Transmembrane helix</keyword>
<sequence>MHQEELKDLARALGTLAATIEARDQRQHAALERDMAALRALAARNGDDINRLVGGAVPQLQQAWQQALDSSLAPAARRLDAVISRSGTALQAVETAHEALRRRWLTRAWITCAGLIVATVLACASSVYLLTEARRDLTRYRLDAKVLQAVANSDVVLCGDRLCANVDARGPRSGERSQYRVVKPRP</sequence>
<dbReference type="EMBL" id="CP000050">
    <property type="protein sequence ID" value="AAY51175.1"/>
    <property type="molecule type" value="Genomic_DNA"/>
</dbReference>
<proteinExistence type="predicted"/>
<dbReference type="AlphaFoldDB" id="A0A0H2XE13"/>
<dbReference type="Proteomes" id="UP000000420">
    <property type="component" value="Chromosome"/>
</dbReference>
<organism evidence="2 3">
    <name type="scientific">Xanthomonas campestris pv. campestris (strain 8004)</name>
    <dbReference type="NCBI Taxonomy" id="314565"/>
    <lineage>
        <taxon>Bacteria</taxon>
        <taxon>Pseudomonadati</taxon>
        <taxon>Pseudomonadota</taxon>
        <taxon>Gammaproteobacteria</taxon>
        <taxon>Lysobacterales</taxon>
        <taxon>Lysobacteraceae</taxon>
        <taxon>Xanthomonas</taxon>
    </lineage>
</organism>
<evidence type="ECO:0000256" key="1">
    <source>
        <dbReference type="SAM" id="Phobius"/>
    </source>
</evidence>
<dbReference type="KEGG" id="xcb:XC_4136"/>
<reference evidence="2 3" key="1">
    <citation type="journal article" date="2005" name="Genome Res.">
        <title>Comparative and functional genomic analyses of the pathogenicity of phytopathogen Xanthomonas campestris pv. campestris.</title>
        <authorList>
            <person name="Qian W."/>
            <person name="Jia Y."/>
            <person name="Ren S.X."/>
            <person name="He Y.Q."/>
            <person name="Feng J.X."/>
            <person name="Lu L.F."/>
            <person name="Sun Q."/>
            <person name="Ying G."/>
            <person name="Tang D.J."/>
            <person name="Tang H."/>
            <person name="Wu W."/>
            <person name="Hao P."/>
            <person name="Wang L."/>
            <person name="Jiang B.L."/>
            <person name="Zeng S."/>
            <person name="Gu W.Y."/>
            <person name="Lu G."/>
            <person name="Rong L."/>
            <person name="Tian Y."/>
            <person name="Yao Z."/>
            <person name="Fu G."/>
            <person name="Chen B."/>
            <person name="Fang R."/>
            <person name="Qiang B."/>
            <person name="Chen Z."/>
            <person name="Zhao G.P."/>
            <person name="Tang J.L."/>
            <person name="He C."/>
        </authorList>
    </citation>
    <scope>NUCLEOTIDE SEQUENCE [LARGE SCALE GENOMIC DNA]</scope>
    <source>
        <strain evidence="2 3">8004</strain>
    </source>
</reference>